<organism evidence="3 4">
    <name type="scientific">Blautia obeum</name>
    <dbReference type="NCBI Taxonomy" id="40520"/>
    <lineage>
        <taxon>Bacteria</taxon>
        <taxon>Bacillati</taxon>
        <taxon>Bacillota</taxon>
        <taxon>Clostridia</taxon>
        <taxon>Lachnospirales</taxon>
        <taxon>Lachnospiraceae</taxon>
        <taxon>Blautia</taxon>
    </lineage>
</organism>
<sequence>MVKQIVRDIFFLGQPSKLATKADIQIGKDLQDTLQANRERCVGMAANMIGVRKNIIIVNMGFIDVVMFNPVIVSKHDMYETEEGCLSLDGVRKTTRYQEIEVEYYDFNWKKQRQKLSGWTAQICQHEIDHLSGKII</sequence>
<evidence type="ECO:0000256" key="2">
    <source>
        <dbReference type="ARBA" id="ARBA00023004"/>
    </source>
</evidence>
<reference evidence="3 4" key="1">
    <citation type="submission" date="2015-09" db="EMBL/GenBank/DDBJ databases">
        <authorList>
            <consortium name="Pathogen Informatics"/>
        </authorList>
    </citation>
    <scope>NUCLEOTIDE SEQUENCE [LARGE SCALE GENOMIC DNA]</scope>
    <source>
        <strain evidence="3 4">2789STDY5834861</strain>
    </source>
</reference>
<dbReference type="GO" id="GO:0042586">
    <property type="term" value="F:peptide deformylase activity"/>
    <property type="evidence" value="ECO:0007669"/>
    <property type="project" value="UniProtKB-EC"/>
</dbReference>
<comment type="similarity">
    <text evidence="1">Belongs to the polypeptide deformylase family.</text>
</comment>
<dbReference type="InterPro" id="IPR023635">
    <property type="entry name" value="Peptide_deformylase"/>
</dbReference>
<dbReference type="CDD" id="cd00487">
    <property type="entry name" value="Pep_deformylase"/>
    <property type="match status" value="1"/>
</dbReference>
<dbReference type="EMBL" id="CYZP01000005">
    <property type="protein sequence ID" value="CUN69370.1"/>
    <property type="molecule type" value="Genomic_DNA"/>
</dbReference>
<dbReference type="Proteomes" id="UP000095645">
    <property type="component" value="Unassembled WGS sequence"/>
</dbReference>
<dbReference type="PIRSF" id="PIRSF004749">
    <property type="entry name" value="Pep_def"/>
    <property type="match status" value="1"/>
</dbReference>
<dbReference type="InterPro" id="IPR036821">
    <property type="entry name" value="Peptide_deformylase_sf"/>
</dbReference>
<name>A0A173Z0W2_9FIRM</name>
<dbReference type="Pfam" id="PF01327">
    <property type="entry name" value="Pep_deformylase"/>
    <property type="match status" value="1"/>
</dbReference>
<dbReference type="PRINTS" id="PR01576">
    <property type="entry name" value="PDEFORMYLASE"/>
</dbReference>
<evidence type="ECO:0000313" key="3">
    <source>
        <dbReference type="EMBL" id="CUN69370.1"/>
    </source>
</evidence>
<accession>A0A173Z0W2</accession>
<dbReference type="PANTHER" id="PTHR10458:SF22">
    <property type="entry name" value="PEPTIDE DEFORMYLASE"/>
    <property type="match status" value="1"/>
</dbReference>
<evidence type="ECO:0000256" key="1">
    <source>
        <dbReference type="ARBA" id="ARBA00010759"/>
    </source>
</evidence>
<proteinExistence type="inferred from homology"/>
<keyword evidence="2" id="KW-0408">Iron</keyword>
<dbReference type="NCBIfam" id="NF006670">
    <property type="entry name" value="PRK09218.1"/>
    <property type="match status" value="1"/>
</dbReference>
<evidence type="ECO:0000313" key="4">
    <source>
        <dbReference type="Proteomes" id="UP000095645"/>
    </source>
</evidence>
<dbReference type="RefSeq" id="WP_055057538.1">
    <property type="nucleotide sequence ID" value="NZ_CYZP01000005.1"/>
</dbReference>
<keyword evidence="3" id="KW-0378">Hydrolase</keyword>
<dbReference type="Gene3D" id="3.90.45.10">
    <property type="entry name" value="Peptide deformylase"/>
    <property type="match status" value="1"/>
</dbReference>
<dbReference type="AlphaFoldDB" id="A0A173Z0W2"/>
<protein>
    <submittedName>
        <fullName evidence="3">Peptide deformylase 2</fullName>
        <ecNumber evidence="3">3.5.1.88</ecNumber>
    </submittedName>
</protein>
<gene>
    <name evidence="3" type="primary">def2</name>
    <name evidence="3" type="ORF">ERS852476_00827</name>
</gene>
<dbReference type="PANTHER" id="PTHR10458">
    <property type="entry name" value="PEPTIDE DEFORMYLASE"/>
    <property type="match status" value="1"/>
</dbReference>
<dbReference type="EC" id="3.5.1.88" evidence="3"/>
<dbReference type="SUPFAM" id="SSF56420">
    <property type="entry name" value="Peptide deformylase"/>
    <property type="match status" value="1"/>
</dbReference>